<dbReference type="EMBL" id="GGEC01015477">
    <property type="protein sequence ID" value="MBW95960.1"/>
    <property type="molecule type" value="Transcribed_RNA"/>
</dbReference>
<proteinExistence type="predicted"/>
<evidence type="ECO:0000313" key="2">
    <source>
        <dbReference type="EMBL" id="MBW95960.1"/>
    </source>
</evidence>
<sequence>MGLTCWASWFFKFLVFMRASPSCEKKKKKRNFWECFRDSTTC</sequence>
<protein>
    <submittedName>
        <fullName evidence="2">Uncharacterized protein</fullName>
    </submittedName>
</protein>
<dbReference type="AlphaFoldDB" id="A0A2P2JR64"/>
<organism evidence="2">
    <name type="scientific">Rhizophora mucronata</name>
    <name type="common">Asiatic mangrove</name>
    <dbReference type="NCBI Taxonomy" id="61149"/>
    <lineage>
        <taxon>Eukaryota</taxon>
        <taxon>Viridiplantae</taxon>
        <taxon>Streptophyta</taxon>
        <taxon>Embryophyta</taxon>
        <taxon>Tracheophyta</taxon>
        <taxon>Spermatophyta</taxon>
        <taxon>Magnoliopsida</taxon>
        <taxon>eudicotyledons</taxon>
        <taxon>Gunneridae</taxon>
        <taxon>Pentapetalae</taxon>
        <taxon>rosids</taxon>
        <taxon>fabids</taxon>
        <taxon>Malpighiales</taxon>
        <taxon>Rhizophoraceae</taxon>
        <taxon>Rhizophora</taxon>
    </lineage>
</organism>
<feature type="chain" id="PRO_5015109560" evidence="1">
    <location>
        <begin position="20"/>
        <end position="42"/>
    </location>
</feature>
<name>A0A2P2JR64_RHIMU</name>
<reference evidence="2" key="1">
    <citation type="submission" date="2018-02" db="EMBL/GenBank/DDBJ databases">
        <title>Rhizophora mucronata_Transcriptome.</title>
        <authorList>
            <person name="Meera S.P."/>
            <person name="Sreeshan A."/>
            <person name="Augustine A."/>
        </authorList>
    </citation>
    <scope>NUCLEOTIDE SEQUENCE</scope>
    <source>
        <tissue evidence="2">Leaf</tissue>
    </source>
</reference>
<keyword evidence="1" id="KW-0732">Signal</keyword>
<accession>A0A2P2JR64</accession>
<evidence type="ECO:0000256" key="1">
    <source>
        <dbReference type="SAM" id="SignalP"/>
    </source>
</evidence>
<feature type="signal peptide" evidence="1">
    <location>
        <begin position="1"/>
        <end position="19"/>
    </location>
</feature>